<dbReference type="EMBL" id="CP139558">
    <property type="protein sequence ID" value="WPU96891.1"/>
    <property type="molecule type" value="Genomic_DNA"/>
</dbReference>
<reference evidence="5 8" key="1">
    <citation type="submission" date="2023-11" db="EMBL/GenBank/DDBJ databases">
        <title>Analysis of the Genomes of Mucilaginibacter gossypii cycad 4 and M. sabulilitoris SNA2: microbes with the potential for plant growth promotion.</title>
        <authorList>
            <person name="Hirsch A.M."/>
            <person name="Humm E."/>
            <person name="Rubbi M."/>
            <person name="Del Vecchio G."/>
            <person name="Ha S.M."/>
            <person name="Pellegrini M."/>
            <person name="Gunsalus R.P."/>
        </authorList>
    </citation>
    <scope>NUCLEOTIDE SEQUENCE [LARGE SCALE GENOMIC DNA]</scope>
    <source>
        <strain evidence="5 8">SNA2</strain>
    </source>
</reference>
<dbReference type="EMBL" id="CP139558">
    <property type="protein sequence ID" value="WPU96365.1"/>
    <property type="molecule type" value="Genomic_DNA"/>
</dbReference>
<organism evidence="5 8">
    <name type="scientific">Mucilaginibacter sabulilitoris</name>
    <dbReference type="NCBI Taxonomy" id="1173583"/>
    <lineage>
        <taxon>Bacteria</taxon>
        <taxon>Pseudomonadati</taxon>
        <taxon>Bacteroidota</taxon>
        <taxon>Sphingobacteriia</taxon>
        <taxon>Sphingobacteriales</taxon>
        <taxon>Sphingobacteriaceae</taxon>
        <taxon>Mucilaginibacter</taxon>
    </lineage>
</organism>
<dbReference type="Proteomes" id="UP001324380">
    <property type="component" value="Chromosome"/>
</dbReference>
<proteinExistence type="predicted"/>
<evidence type="ECO:0000313" key="7">
    <source>
        <dbReference type="EMBL" id="WPU96891.1"/>
    </source>
</evidence>
<dbReference type="EMBL" id="CP139558">
    <property type="protein sequence ID" value="WPU92075.1"/>
    <property type="molecule type" value="Genomic_DNA"/>
</dbReference>
<evidence type="ECO:0000313" key="8">
    <source>
        <dbReference type="Proteomes" id="UP001324380"/>
    </source>
</evidence>
<accession>A0ABZ0TY37</accession>
<dbReference type="EMBL" id="CP139558">
    <property type="protein sequence ID" value="WPU93194.1"/>
    <property type="molecule type" value="Genomic_DNA"/>
</dbReference>
<evidence type="ECO:0000313" key="5">
    <source>
        <dbReference type="EMBL" id="WPU96365.1"/>
    </source>
</evidence>
<dbReference type="EMBL" id="CP139558">
    <property type="protein sequence ID" value="WPU96387.1"/>
    <property type="molecule type" value="Genomic_DNA"/>
</dbReference>
<evidence type="ECO:0000313" key="6">
    <source>
        <dbReference type="EMBL" id="WPU96387.1"/>
    </source>
</evidence>
<keyword evidence="8" id="KW-1185">Reference proteome</keyword>
<evidence type="ECO:0000313" key="4">
    <source>
        <dbReference type="EMBL" id="WPU96245.1"/>
    </source>
</evidence>
<evidence type="ECO:0000313" key="1">
    <source>
        <dbReference type="EMBL" id="WPU92075.1"/>
    </source>
</evidence>
<dbReference type="EMBL" id="CP139558">
    <property type="protein sequence ID" value="WPU96245.1"/>
    <property type="molecule type" value="Genomic_DNA"/>
</dbReference>
<evidence type="ECO:0000313" key="2">
    <source>
        <dbReference type="EMBL" id="WPU92980.1"/>
    </source>
</evidence>
<name>A0ABZ0TY37_9SPHI</name>
<gene>
    <name evidence="4" type="ORF">SNE25_12025</name>
    <name evidence="5" type="ORF">SNE25_12630</name>
    <name evidence="6" type="ORF">SNE25_12740</name>
    <name evidence="7" type="ORF">SNE25_15325</name>
    <name evidence="1" type="ORF">SNE25_22400</name>
    <name evidence="2" type="ORF">SNE25_27015</name>
    <name evidence="3" type="ORF">SNE25_28140</name>
</gene>
<evidence type="ECO:0000313" key="3">
    <source>
        <dbReference type="EMBL" id="WPU93194.1"/>
    </source>
</evidence>
<protein>
    <submittedName>
        <fullName evidence="5">Uncharacterized protein</fullName>
    </submittedName>
</protein>
<dbReference type="EMBL" id="CP139558">
    <property type="protein sequence ID" value="WPU92980.1"/>
    <property type="molecule type" value="Genomic_DNA"/>
</dbReference>
<dbReference type="RefSeq" id="WP_321561241.1">
    <property type="nucleotide sequence ID" value="NZ_CP139558.1"/>
</dbReference>
<sequence length="40" mass="4223">MRDGPSVSAYRSGYQTAAKLLWLSALVVSVSGKGIIKGVR</sequence>